<dbReference type="Proteomes" id="UP000311382">
    <property type="component" value="Unassembled WGS sequence"/>
</dbReference>
<dbReference type="EMBL" id="SOZI01000121">
    <property type="protein sequence ID" value="TNY18802.1"/>
    <property type="molecule type" value="Genomic_DNA"/>
</dbReference>
<evidence type="ECO:0000256" key="1">
    <source>
        <dbReference type="SAM" id="MobiDB-lite"/>
    </source>
</evidence>
<comment type="caution">
    <text evidence="2">The sequence shown here is derived from an EMBL/GenBank/DDBJ whole genome shotgun (WGS) entry which is preliminary data.</text>
</comment>
<sequence length="584" mass="64850">MRASAVFFLPASALHPLVLPMAHRGRVHPTVTALDAYGAALFAAFKARKAERDAGASARPFAFDGLVGVTAAYVHLGVNIPSGYLLTDTLLDAEAVPIEVRFESGVDGSTLLSDMVGDLSDAKEGSLKETVFRQRRILEDQSDSSHGERFHIHLIPTPGLERFAREYRFAPVQLCATSRYPEHSLHLSRGLENLLGADEPDFWALDPTAIAFWALDHLCSLKYATPDFFSLAFLLRILYAFETESAEQGIKEHWLSPRSWYMSLASLSQRELQALKDGIRRLQKRETLARLTQWEVRMRGGRPEAAQERYKVAFATYATIVRNTATYYEMHGPGQVDLDQARSYPFLLSEPRRPSNTSIKSVERYRARRHAPRVSTVPERFSLEGIQRANPRTSGQSDAFDPHPGKRLSIEPDAAARSRSREAADRYDSEPRSAVDPLDLSSAWPDRTSSVRHFFYLSKRTSILTRPCPAACPSLAHLARPVVPHDQLQQPVPQARGHVAHSGGASNAACRCRRGLAVPGRVTQVVCALGALAQERCQEGLQEVRGAAKAGARLGESAHISRQTKFVAGEERRLWILLKQFSSL</sequence>
<evidence type="ECO:0000313" key="3">
    <source>
        <dbReference type="Proteomes" id="UP000311382"/>
    </source>
</evidence>
<evidence type="ECO:0000313" key="2">
    <source>
        <dbReference type="EMBL" id="TNY18802.1"/>
    </source>
</evidence>
<protein>
    <submittedName>
        <fullName evidence="2">Uncharacterized protein</fullName>
    </submittedName>
</protein>
<feature type="compositionally biased region" description="Basic and acidic residues" evidence="1">
    <location>
        <begin position="400"/>
        <end position="433"/>
    </location>
</feature>
<dbReference type="AlphaFoldDB" id="A0A5C5FRF0"/>
<accession>A0A5C5FRF0</accession>
<organism evidence="2 3">
    <name type="scientific">Rhodotorula diobovata</name>
    <dbReference type="NCBI Taxonomy" id="5288"/>
    <lineage>
        <taxon>Eukaryota</taxon>
        <taxon>Fungi</taxon>
        <taxon>Dikarya</taxon>
        <taxon>Basidiomycota</taxon>
        <taxon>Pucciniomycotina</taxon>
        <taxon>Microbotryomycetes</taxon>
        <taxon>Sporidiobolales</taxon>
        <taxon>Sporidiobolaceae</taxon>
        <taxon>Rhodotorula</taxon>
    </lineage>
</organism>
<name>A0A5C5FRF0_9BASI</name>
<reference evidence="2 3" key="1">
    <citation type="submission" date="2019-03" db="EMBL/GenBank/DDBJ databases">
        <title>Rhodosporidium diobovatum UCD-FST 08-225 genome sequencing, assembly, and annotation.</title>
        <authorList>
            <person name="Fakankun I.U."/>
            <person name="Fristensky B."/>
            <person name="Levin D.B."/>
        </authorList>
    </citation>
    <scope>NUCLEOTIDE SEQUENCE [LARGE SCALE GENOMIC DNA]</scope>
    <source>
        <strain evidence="2 3">UCD-FST 08-225</strain>
    </source>
</reference>
<proteinExistence type="predicted"/>
<keyword evidence="3" id="KW-1185">Reference proteome</keyword>
<feature type="region of interest" description="Disordered" evidence="1">
    <location>
        <begin position="349"/>
        <end position="442"/>
    </location>
</feature>
<gene>
    <name evidence="2" type="ORF">DMC30DRAFT_36872</name>
</gene>